<accession>A0ABT1SJS6</accession>
<dbReference type="InterPro" id="IPR050267">
    <property type="entry name" value="Anti-sigma-factor_SerPK"/>
</dbReference>
<dbReference type="PANTHER" id="PTHR35526">
    <property type="entry name" value="ANTI-SIGMA-F FACTOR RSBW-RELATED"/>
    <property type="match status" value="1"/>
</dbReference>
<dbReference type="Pfam" id="PF13581">
    <property type="entry name" value="HATPase_c_2"/>
    <property type="match status" value="1"/>
</dbReference>
<evidence type="ECO:0000313" key="8">
    <source>
        <dbReference type="EMBL" id="MCQ5121475.1"/>
    </source>
</evidence>
<dbReference type="InterPro" id="IPR036890">
    <property type="entry name" value="HATPase_C_sf"/>
</dbReference>
<evidence type="ECO:0000256" key="4">
    <source>
        <dbReference type="ARBA" id="ARBA00022777"/>
    </source>
</evidence>
<evidence type="ECO:0000313" key="9">
    <source>
        <dbReference type="Proteomes" id="UP001524435"/>
    </source>
</evidence>
<keyword evidence="3" id="KW-0547">Nucleotide-binding</keyword>
<dbReference type="EC" id="2.7.11.1" evidence="8"/>
<sequence length="145" mass="16116">MNRMKLSFCSHLENEAFARTSVIAFLMPLSMSVEEVMEIKTIMAEAIVNAMIHGYEGREDGEVIVSVSYDEQKIVTIIVEDQGCGIPDIDLAMQPLYTSKAHLERSGMGMSIMSAFADEFYVNSKVDCGTTVTIIKQIHGIEDQQ</sequence>
<evidence type="ECO:0000256" key="1">
    <source>
        <dbReference type="ARBA" id="ARBA00022527"/>
    </source>
</evidence>
<dbReference type="InterPro" id="IPR010194">
    <property type="entry name" value="Anti-sigma_F"/>
</dbReference>
<keyword evidence="9" id="KW-1185">Reference proteome</keyword>
<keyword evidence="2 8" id="KW-0808">Transferase</keyword>
<dbReference type="SMART" id="SM00387">
    <property type="entry name" value="HATPase_c"/>
    <property type="match status" value="1"/>
</dbReference>
<dbReference type="InterPro" id="IPR003594">
    <property type="entry name" value="HATPase_dom"/>
</dbReference>
<comment type="caution">
    <text evidence="8">The sequence shown here is derived from an EMBL/GenBank/DDBJ whole genome shotgun (WGS) entry which is preliminary data.</text>
</comment>
<evidence type="ECO:0000256" key="3">
    <source>
        <dbReference type="ARBA" id="ARBA00022741"/>
    </source>
</evidence>
<evidence type="ECO:0000256" key="2">
    <source>
        <dbReference type="ARBA" id="ARBA00022679"/>
    </source>
</evidence>
<evidence type="ECO:0000256" key="6">
    <source>
        <dbReference type="ARBA" id="ARBA00022969"/>
    </source>
</evidence>
<keyword evidence="5" id="KW-0067">ATP-binding</keyword>
<gene>
    <name evidence="8" type="primary">spoIIAB</name>
    <name evidence="8" type="ORF">NE663_04285</name>
</gene>
<dbReference type="SUPFAM" id="SSF55874">
    <property type="entry name" value="ATPase domain of HSP90 chaperone/DNA topoisomerase II/histidine kinase"/>
    <property type="match status" value="1"/>
</dbReference>
<feature type="domain" description="Histidine kinase/HSP90-like ATPase" evidence="7">
    <location>
        <begin position="34"/>
        <end position="140"/>
    </location>
</feature>
<dbReference type="NCBIfam" id="TIGR01925">
    <property type="entry name" value="spIIAB"/>
    <property type="match status" value="1"/>
</dbReference>
<name>A0ABT1SJS6_9FIRM</name>
<dbReference type="EMBL" id="JANGCH010000004">
    <property type="protein sequence ID" value="MCQ5121475.1"/>
    <property type="molecule type" value="Genomic_DNA"/>
</dbReference>
<dbReference type="Proteomes" id="UP001524435">
    <property type="component" value="Unassembled WGS sequence"/>
</dbReference>
<evidence type="ECO:0000259" key="7">
    <source>
        <dbReference type="SMART" id="SM00387"/>
    </source>
</evidence>
<keyword evidence="1" id="KW-0723">Serine/threonine-protein kinase</keyword>
<proteinExistence type="predicted"/>
<keyword evidence="6" id="KW-0749">Sporulation</keyword>
<organism evidence="8 9">
    <name type="scientific">Massilicoli timonensis</name>
    <dbReference type="NCBI Taxonomy" id="2015901"/>
    <lineage>
        <taxon>Bacteria</taxon>
        <taxon>Bacillati</taxon>
        <taxon>Bacillota</taxon>
        <taxon>Erysipelotrichia</taxon>
        <taxon>Erysipelotrichales</taxon>
        <taxon>Erysipelotrichaceae</taxon>
        <taxon>Massilicoli</taxon>
    </lineage>
</organism>
<dbReference type="RefSeq" id="WP_102266457.1">
    <property type="nucleotide sequence ID" value="NZ_DBEZTG010000021.1"/>
</dbReference>
<dbReference type="PANTHER" id="PTHR35526:SF3">
    <property type="entry name" value="ANTI-SIGMA-F FACTOR RSBW"/>
    <property type="match status" value="1"/>
</dbReference>
<keyword evidence="4" id="KW-0418">Kinase</keyword>
<dbReference type="Gene3D" id="3.30.565.10">
    <property type="entry name" value="Histidine kinase-like ATPase, C-terminal domain"/>
    <property type="match status" value="1"/>
</dbReference>
<reference evidence="8 9" key="1">
    <citation type="submission" date="2022-06" db="EMBL/GenBank/DDBJ databases">
        <title>Isolation of gut microbiota from human fecal samples.</title>
        <authorList>
            <person name="Pamer E.G."/>
            <person name="Barat B."/>
            <person name="Waligurski E."/>
            <person name="Medina S."/>
            <person name="Paddock L."/>
            <person name="Mostad J."/>
        </authorList>
    </citation>
    <scope>NUCLEOTIDE SEQUENCE [LARGE SCALE GENOMIC DNA]</scope>
    <source>
        <strain evidence="8 9">DFI.6.1</strain>
    </source>
</reference>
<evidence type="ECO:0000256" key="5">
    <source>
        <dbReference type="ARBA" id="ARBA00022840"/>
    </source>
</evidence>
<protein>
    <submittedName>
        <fullName evidence="8">Anti-sigma F factor</fullName>
        <ecNumber evidence="8">2.7.11.1</ecNumber>
    </submittedName>
</protein>
<dbReference type="GO" id="GO:0004674">
    <property type="term" value="F:protein serine/threonine kinase activity"/>
    <property type="evidence" value="ECO:0007669"/>
    <property type="project" value="UniProtKB-EC"/>
</dbReference>